<dbReference type="RefSeq" id="WP_119670064.1">
    <property type="nucleotide sequence ID" value="NZ_QXED01000007.1"/>
</dbReference>
<evidence type="ECO:0000313" key="3">
    <source>
        <dbReference type="Proteomes" id="UP000283523"/>
    </source>
</evidence>
<accession>A0A418M258</accession>
<dbReference type="AlphaFoldDB" id="A0A418M258"/>
<comment type="caution">
    <text evidence="2">The sequence shown here is derived from an EMBL/GenBank/DDBJ whole genome shotgun (WGS) entry which is preliminary data.</text>
</comment>
<dbReference type="OrthoDB" id="1492065at2"/>
<keyword evidence="3" id="KW-1185">Reference proteome</keyword>
<reference evidence="2 3" key="1">
    <citation type="submission" date="2018-08" db="EMBL/GenBank/DDBJ databases">
        <title>Fibrisoma montanum sp. nov., isolated from Danxia mountain soil.</title>
        <authorList>
            <person name="Huang Y."/>
        </authorList>
    </citation>
    <scope>NUCLEOTIDE SEQUENCE [LARGE SCALE GENOMIC DNA]</scope>
    <source>
        <strain evidence="2 3">HYT19</strain>
    </source>
</reference>
<keyword evidence="1" id="KW-0175">Coiled coil</keyword>
<proteinExistence type="predicted"/>
<evidence type="ECO:0000256" key="1">
    <source>
        <dbReference type="SAM" id="Coils"/>
    </source>
</evidence>
<dbReference type="Proteomes" id="UP000283523">
    <property type="component" value="Unassembled WGS sequence"/>
</dbReference>
<dbReference type="EMBL" id="QXED01000007">
    <property type="protein sequence ID" value="RIV19778.1"/>
    <property type="molecule type" value="Genomic_DNA"/>
</dbReference>
<sequence length="317" mass="34158">MATDAIVTLERLRCIKESDGSGHSEPFIWPVLIWIDTSNGNVNMADLVLDNARVVIRNNMRAGETVDIPASVRTLRVRFADNPQRFILILSVVLWENDETPEAAMRAGFKAFSSGLKEAVIANLLELRAAQGNPTAEAAVRAKIEKQVKEAVEEAIKGGLTTSQKLRVKLGTLNLDDVVGSDTESLGSVGQTTSTRAFTLTFSNQSGSEQYEITGNLAGKPVPVDACQAEVNAVNGALATIENIRNQIRSLQEELRNAPGPQKPGIIAMIREQQAELPAATAVLEQARKALQVCRSRQVNQPIVDVPGGGVLLDVDD</sequence>
<evidence type="ECO:0000313" key="2">
    <source>
        <dbReference type="EMBL" id="RIV19778.1"/>
    </source>
</evidence>
<organism evidence="2 3">
    <name type="scientific">Fibrisoma montanum</name>
    <dbReference type="NCBI Taxonomy" id="2305895"/>
    <lineage>
        <taxon>Bacteria</taxon>
        <taxon>Pseudomonadati</taxon>
        <taxon>Bacteroidota</taxon>
        <taxon>Cytophagia</taxon>
        <taxon>Cytophagales</taxon>
        <taxon>Spirosomataceae</taxon>
        <taxon>Fibrisoma</taxon>
    </lineage>
</organism>
<feature type="coiled-coil region" evidence="1">
    <location>
        <begin position="234"/>
        <end position="290"/>
    </location>
</feature>
<gene>
    <name evidence="2" type="ORF">DYU11_22890</name>
</gene>
<name>A0A418M258_9BACT</name>
<protein>
    <submittedName>
        <fullName evidence="2">Uncharacterized protein</fullName>
    </submittedName>
</protein>